<organism evidence="9 10">
    <name type="scientific">Terrimonas ginsenosidimutans</name>
    <dbReference type="NCBI Taxonomy" id="2908004"/>
    <lineage>
        <taxon>Bacteria</taxon>
        <taxon>Pseudomonadati</taxon>
        <taxon>Bacteroidota</taxon>
        <taxon>Chitinophagia</taxon>
        <taxon>Chitinophagales</taxon>
        <taxon>Chitinophagaceae</taxon>
        <taxon>Terrimonas</taxon>
    </lineage>
</organism>
<evidence type="ECO:0000256" key="2">
    <source>
        <dbReference type="ARBA" id="ARBA00023004"/>
    </source>
</evidence>
<keyword evidence="10" id="KW-1185">Reference proteome</keyword>
<evidence type="ECO:0000256" key="4">
    <source>
        <dbReference type="ARBA" id="ARBA00023239"/>
    </source>
</evidence>
<dbReference type="PANTHER" id="PTHR11108">
    <property type="entry name" value="FERROCHELATASE"/>
    <property type="match status" value="1"/>
</dbReference>
<dbReference type="Pfam" id="PF00762">
    <property type="entry name" value="Ferrochelatase"/>
    <property type="match status" value="1"/>
</dbReference>
<evidence type="ECO:0000313" key="10">
    <source>
        <dbReference type="Proteomes" id="UP001165367"/>
    </source>
</evidence>
<protein>
    <recommendedName>
        <fullName evidence="7">Ferrochelatase</fullName>
        <ecNumber evidence="7">4.98.1.1</ecNumber>
    </recommendedName>
    <alternativeName>
        <fullName evidence="7">Heme synthase</fullName>
    </alternativeName>
    <alternativeName>
        <fullName evidence="7">Protoheme ferro-lyase</fullName>
    </alternativeName>
</protein>
<keyword evidence="2 7" id="KW-0408">Iron</keyword>
<keyword evidence="3 7" id="KW-0350">Heme biosynthesis</keyword>
<proteinExistence type="inferred from homology"/>
<keyword evidence="4 7" id="KW-0456">Lyase</keyword>
<keyword evidence="5 7" id="KW-0627">Porphyrin biosynthesis</keyword>
<dbReference type="InterPro" id="IPR001015">
    <property type="entry name" value="Ferrochelatase"/>
</dbReference>
<dbReference type="RefSeq" id="WP_237871179.1">
    <property type="nucleotide sequence ID" value="NZ_JAKLTR010000005.1"/>
</dbReference>
<reference evidence="9" key="1">
    <citation type="submission" date="2022-01" db="EMBL/GenBank/DDBJ databases">
        <authorList>
            <person name="Jo J.-H."/>
            <person name="Im W.-T."/>
        </authorList>
    </citation>
    <scope>NUCLEOTIDE SEQUENCE</scope>
    <source>
        <strain evidence="9">NA20</strain>
    </source>
</reference>
<accession>A0ABS9KQL2</accession>
<evidence type="ECO:0000256" key="5">
    <source>
        <dbReference type="ARBA" id="ARBA00023244"/>
    </source>
</evidence>
<comment type="caution">
    <text evidence="9">The sequence shown here is derived from an EMBL/GenBank/DDBJ whole genome shotgun (WGS) entry which is preliminary data.</text>
</comment>
<evidence type="ECO:0000256" key="6">
    <source>
        <dbReference type="ARBA" id="ARBA00024536"/>
    </source>
</evidence>
<dbReference type="Gene3D" id="3.40.50.1400">
    <property type="match status" value="2"/>
</dbReference>
<sequence>MSQVEKAILLMNLGSPDSTSVPDLKKYLNEFLMDPRVIDKPASKLLRTILVKGIIVPLRAPKSAEAYKTVWTKDGSPLIVLTDQLKAELEKKTDLPVEVCMRYGNPHPKVAMDNLKKKYPSLKEVVLVPLYPHYAWSSYETAVEYAKEIHQKEGYSFKLSIVPQFYKDEDYIHALTESMRPYVEQNEFDLLVFSYHGIPERHITARHPAGTHDVHDPEKCCTDPAVQEVCYRHQVITTTKLVAQKLGLPKEKYTISFQSRLGRDPWLQPYTAKSLAEWPAKGYKKVLVACPAFVSDCLETLEEMGGEGSEIFLHNGGEKFTLIPCMNTHPVWVESLLKLIGKVR</sequence>
<dbReference type="EC" id="4.98.1.1" evidence="7"/>
<dbReference type="CDD" id="cd00419">
    <property type="entry name" value="Ferrochelatase_C"/>
    <property type="match status" value="1"/>
</dbReference>
<dbReference type="InterPro" id="IPR033659">
    <property type="entry name" value="Ferrochelatase_N"/>
</dbReference>
<dbReference type="NCBIfam" id="TIGR00109">
    <property type="entry name" value="hemH"/>
    <property type="match status" value="1"/>
</dbReference>
<comment type="pathway">
    <text evidence="7">Porphyrin-containing compound metabolism; protoheme biosynthesis; protoheme from protoporphyrin-IX: step 1/1.</text>
</comment>
<comment type="catalytic activity">
    <reaction evidence="6">
        <text>Fe-coproporphyrin III + 2 H(+) = coproporphyrin III + Fe(2+)</text>
        <dbReference type="Rhea" id="RHEA:49572"/>
        <dbReference type="ChEBI" id="CHEBI:15378"/>
        <dbReference type="ChEBI" id="CHEBI:29033"/>
        <dbReference type="ChEBI" id="CHEBI:68438"/>
        <dbReference type="ChEBI" id="CHEBI:131725"/>
        <dbReference type="EC" id="4.99.1.9"/>
    </reaction>
    <physiologicalReaction direction="right-to-left" evidence="6">
        <dbReference type="Rhea" id="RHEA:49574"/>
    </physiologicalReaction>
</comment>
<comment type="similarity">
    <text evidence="1 7 8">Belongs to the ferrochelatase family.</text>
</comment>
<comment type="catalytic activity">
    <reaction evidence="7">
        <text>heme b + 2 H(+) = protoporphyrin IX + Fe(2+)</text>
        <dbReference type="Rhea" id="RHEA:22584"/>
        <dbReference type="ChEBI" id="CHEBI:15378"/>
        <dbReference type="ChEBI" id="CHEBI:29033"/>
        <dbReference type="ChEBI" id="CHEBI:57306"/>
        <dbReference type="ChEBI" id="CHEBI:60344"/>
        <dbReference type="EC" id="4.98.1.1"/>
    </reaction>
</comment>
<dbReference type="CDD" id="cd03411">
    <property type="entry name" value="Ferrochelatase_N"/>
    <property type="match status" value="1"/>
</dbReference>
<feature type="binding site" evidence="7">
    <location>
        <position position="196"/>
    </location>
    <ligand>
        <name>Fe(2+)</name>
        <dbReference type="ChEBI" id="CHEBI:29033"/>
    </ligand>
</feature>
<keyword evidence="7" id="KW-0479">Metal-binding</keyword>
<gene>
    <name evidence="7 9" type="primary">hemH</name>
    <name evidence="9" type="ORF">LZZ85_09940</name>
</gene>
<evidence type="ECO:0000256" key="7">
    <source>
        <dbReference type="HAMAP-Rule" id="MF_00323"/>
    </source>
</evidence>
<dbReference type="HAMAP" id="MF_00323">
    <property type="entry name" value="Ferrochelatase"/>
    <property type="match status" value="1"/>
</dbReference>
<evidence type="ECO:0000256" key="3">
    <source>
        <dbReference type="ARBA" id="ARBA00023133"/>
    </source>
</evidence>
<comment type="function">
    <text evidence="7">Catalyzes the ferrous insertion into protoporphyrin IX.</text>
</comment>
<dbReference type="SUPFAM" id="SSF53800">
    <property type="entry name" value="Chelatase"/>
    <property type="match status" value="1"/>
</dbReference>
<keyword evidence="7" id="KW-0963">Cytoplasm</keyword>
<evidence type="ECO:0000256" key="1">
    <source>
        <dbReference type="ARBA" id="ARBA00007718"/>
    </source>
</evidence>
<feature type="binding site" evidence="7">
    <location>
        <position position="299"/>
    </location>
    <ligand>
        <name>Fe(2+)</name>
        <dbReference type="ChEBI" id="CHEBI:29033"/>
    </ligand>
</feature>
<dbReference type="InterPro" id="IPR033644">
    <property type="entry name" value="Ferrochelatase_C"/>
</dbReference>
<dbReference type="GO" id="GO:0016829">
    <property type="term" value="F:lyase activity"/>
    <property type="evidence" value="ECO:0007669"/>
    <property type="project" value="UniProtKB-KW"/>
</dbReference>
<comment type="subcellular location">
    <subcellularLocation>
        <location evidence="7">Cytoplasm</location>
    </subcellularLocation>
</comment>
<dbReference type="PANTHER" id="PTHR11108:SF1">
    <property type="entry name" value="FERROCHELATASE, MITOCHONDRIAL"/>
    <property type="match status" value="1"/>
</dbReference>
<dbReference type="EMBL" id="JAKLTR010000005">
    <property type="protein sequence ID" value="MCG2614604.1"/>
    <property type="molecule type" value="Genomic_DNA"/>
</dbReference>
<evidence type="ECO:0000256" key="8">
    <source>
        <dbReference type="RuleBase" id="RU004185"/>
    </source>
</evidence>
<evidence type="ECO:0000313" key="9">
    <source>
        <dbReference type="EMBL" id="MCG2614604.1"/>
    </source>
</evidence>
<name>A0ABS9KQL2_9BACT</name>
<dbReference type="Proteomes" id="UP001165367">
    <property type="component" value="Unassembled WGS sequence"/>
</dbReference>